<keyword evidence="4 5" id="KW-0472">Membrane</keyword>
<feature type="transmembrane region" description="Helical" evidence="5">
    <location>
        <begin position="355"/>
        <end position="376"/>
    </location>
</feature>
<evidence type="ECO:0000256" key="2">
    <source>
        <dbReference type="ARBA" id="ARBA00022692"/>
    </source>
</evidence>
<reference evidence="7" key="1">
    <citation type="submission" date="2012-11" db="EMBL/GenBank/DDBJ databases">
        <title>Dependencies among metagenomic species, viruses, plasmids and units of genetic variation.</title>
        <authorList>
            <person name="Nielsen H.B."/>
            <person name="Almeida M."/>
            <person name="Juncker A.S."/>
            <person name="Rasmussen S."/>
            <person name="Li J."/>
            <person name="Sunagawa S."/>
            <person name="Plichta D."/>
            <person name="Gautier L."/>
            <person name="Le Chatelier E."/>
            <person name="Peletier E."/>
            <person name="Bonde I."/>
            <person name="Nielsen T."/>
            <person name="Manichanh C."/>
            <person name="Arumugam M."/>
            <person name="Batto J."/>
            <person name="Santos M.B.Q.D."/>
            <person name="Blom N."/>
            <person name="Borruel N."/>
            <person name="Burgdorf K.S."/>
            <person name="Boumezbeur F."/>
            <person name="Casellas F."/>
            <person name="Dore J."/>
            <person name="Guarner F."/>
            <person name="Hansen T."/>
            <person name="Hildebrand F."/>
            <person name="Kaas R.S."/>
            <person name="Kennedy S."/>
            <person name="Kristiansen K."/>
            <person name="Kultima J.R."/>
            <person name="Leonard P."/>
            <person name="Levenez F."/>
            <person name="Lund O."/>
            <person name="Moumen B."/>
            <person name="Le Paslier D."/>
            <person name="Pons N."/>
            <person name="Pedersen O."/>
            <person name="Prifti E."/>
            <person name="Qin J."/>
            <person name="Raes J."/>
            <person name="Tap J."/>
            <person name="Tims S."/>
            <person name="Ussery D.W."/>
            <person name="Yamada T."/>
            <person name="MetaHit consortium"/>
            <person name="Renault P."/>
            <person name="Sicheritz-Ponten T."/>
            <person name="Bork P."/>
            <person name="Wang J."/>
            <person name="Brunak S."/>
            <person name="Ehrlich S.D."/>
        </authorList>
    </citation>
    <scope>NUCLEOTIDE SEQUENCE [LARGE SCALE GENOMIC DNA]</scope>
</reference>
<evidence type="ECO:0000256" key="3">
    <source>
        <dbReference type="ARBA" id="ARBA00022989"/>
    </source>
</evidence>
<dbReference type="AlphaFoldDB" id="R6TUX3"/>
<evidence type="ECO:0000256" key="5">
    <source>
        <dbReference type="SAM" id="Phobius"/>
    </source>
</evidence>
<dbReference type="GO" id="GO:0140359">
    <property type="term" value="F:ABC-type transporter activity"/>
    <property type="evidence" value="ECO:0007669"/>
    <property type="project" value="InterPro"/>
</dbReference>
<proteinExistence type="predicted"/>
<evidence type="ECO:0000259" key="6">
    <source>
        <dbReference type="Pfam" id="PF12698"/>
    </source>
</evidence>
<dbReference type="Pfam" id="PF12698">
    <property type="entry name" value="ABC2_membrane_3"/>
    <property type="match status" value="1"/>
</dbReference>
<feature type="transmembrane region" description="Helical" evidence="5">
    <location>
        <begin position="304"/>
        <end position="323"/>
    </location>
</feature>
<dbReference type="Proteomes" id="UP000018162">
    <property type="component" value="Unassembled WGS sequence"/>
</dbReference>
<gene>
    <name evidence="7" type="ORF">BN626_00606</name>
</gene>
<keyword evidence="2 5" id="KW-0812">Transmembrane</keyword>
<feature type="transmembrane region" description="Helical" evidence="5">
    <location>
        <begin position="178"/>
        <end position="199"/>
    </location>
</feature>
<comment type="caution">
    <text evidence="7">The sequence shown here is derived from an EMBL/GenBank/DDBJ whole genome shotgun (WGS) entry which is preliminary data.</text>
</comment>
<feature type="transmembrane region" description="Helical" evidence="5">
    <location>
        <begin position="275"/>
        <end position="297"/>
    </location>
</feature>
<dbReference type="InterPro" id="IPR013525">
    <property type="entry name" value="ABC2_TM"/>
</dbReference>
<organism evidence="7 8">
    <name type="scientific">Agathobacter rectalis CAG:36</name>
    <dbReference type="NCBI Taxonomy" id="1263079"/>
    <lineage>
        <taxon>Bacteria</taxon>
        <taxon>Bacillati</taxon>
        <taxon>Bacillota</taxon>
        <taxon>Clostridia</taxon>
        <taxon>Lachnospirales</taxon>
        <taxon>Lachnospiraceae</taxon>
        <taxon>Agathobacter</taxon>
    </lineage>
</organism>
<evidence type="ECO:0000256" key="4">
    <source>
        <dbReference type="ARBA" id="ARBA00023136"/>
    </source>
</evidence>
<sequence length="387" mass="43232">MSKILIIVKKELLRILTDKRLCFTTIIMPGLMIFIMYALVGNVMSNTYSTLQNSEYTVVINNVPNDIKELLLKNKISFKEKNKPQNYYMNKIRDKNLDLYIDFDKNFEDNILNGTEKGVQVPSVSIYYNSQSNSSNTGYMLLSSILNEYKDCIRNVFYVNSGNDLYDLATTKDSTGQFVSMILPMLLITMLFSICASVAPDSIAGEKERGTMATLLVTPIKREQLAIGKILGLSIIVVLGGISSFIGAMLSLPFLSIGQDEIDTSVYSINDYLELFIIVISTVLIMISLTAIVSVLARSIKEASSSMAPLTILVALVGISGMYNQNGSNRLIHYIIPLYNSAQCMNEIFLFNGNINHVIITVISNLLYTIILVYILSKLFKNEKIIL</sequence>
<dbReference type="EMBL" id="CBFV010000030">
    <property type="protein sequence ID" value="CDC71706.1"/>
    <property type="molecule type" value="Genomic_DNA"/>
</dbReference>
<evidence type="ECO:0000256" key="1">
    <source>
        <dbReference type="ARBA" id="ARBA00004141"/>
    </source>
</evidence>
<dbReference type="GO" id="GO:0016020">
    <property type="term" value="C:membrane"/>
    <property type="evidence" value="ECO:0007669"/>
    <property type="project" value="UniProtKB-SubCell"/>
</dbReference>
<comment type="subcellular location">
    <subcellularLocation>
        <location evidence="1">Membrane</location>
        <topology evidence="1">Multi-pass membrane protein</topology>
    </subcellularLocation>
</comment>
<dbReference type="PANTHER" id="PTHR43471">
    <property type="entry name" value="ABC TRANSPORTER PERMEASE"/>
    <property type="match status" value="1"/>
</dbReference>
<dbReference type="PANTHER" id="PTHR43471:SF3">
    <property type="entry name" value="ABC TRANSPORTER PERMEASE PROTEIN NATB"/>
    <property type="match status" value="1"/>
</dbReference>
<accession>R6TUX3</accession>
<name>R6TUX3_9FIRM</name>
<evidence type="ECO:0000313" key="7">
    <source>
        <dbReference type="EMBL" id="CDC71706.1"/>
    </source>
</evidence>
<evidence type="ECO:0000313" key="8">
    <source>
        <dbReference type="Proteomes" id="UP000018162"/>
    </source>
</evidence>
<keyword evidence="3 5" id="KW-1133">Transmembrane helix</keyword>
<feature type="domain" description="ABC-2 type transporter transmembrane" evidence="6">
    <location>
        <begin position="19"/>
        <end position="374"/>
    </location>
</feature>
<feature type="transmembrane region" description="Helical" evidence="5">
    <location>
        <begin position="21"/>
        <end position="40"/>
    </location>
</feature>
<feature type="transmembrane region" description="Helical" evidence="5">
    <location>
        <begin position="230"/>
        <end position="255"/>
    </location>
</feature>
<protein>
    <submittedName>
        <fullName evidence="7">ABC-2 type transporter</fullName>
    </submittedName>
</protein>